<sequence length="275" mass="31094">MLRIRDRNWPGFVSPQNFIRRRLPVAAASAGEVDHSAVAAASDSLGAGRERRDPPADEPLPALHQLNRRRKATISFLCGFLLLDLDGWSSPAFHGHFAFFLSPFFTRFLDSGEGCEVALVEPSSFHAIVILDPFEHGGNKQGKWEERGHGDRMFLVREPCVRDFLKGCCPPALVLVVLLHPNRKRSLVLFCRPSRGENRGKRSKCRLCSCGRHGTSCHDSRAMNTPSAMLPLLPFPSFLPSMLEKIKNHRSMKRGRLPWRCFATFSTIKKSYREW</sequence>
<evidence type="ECO:0000256" key="1">
    <source>
        <dbReference type="SAM" id="MobiDB-lite"/>
    </source>
</evidence>
<accession>A0AAQ3Q1Q8</accession>
<proteinExistence type="predicted"/>
<gene>
    <name evidence="2" type="ORF">Cni_G01398</name>
</gene>
<dbReference type="EMBL" id="CP136890">
    <property type="protein sequence ID" value="WOK92707.1"/>
    <property type="molecule type" value="Genomic_DNA"/>
</dbReference>
<protein>
    <submittedName>
        <fullName evidence="2">Uncharacterized protein</fullName>
    </submittedName>
</protein>
<evidence type="ECO:0000313" key="2">
    <source>
        <dbReference type="EMBL" id="WOK92707.1"/>
    </source>
</evidence>
<reference evidence="2 3" key="1">
    <citation type="submission" date="2023-10" db="EMBL/GenBank/DDBJ databases">
        <title>Chromosome-scale genome assembly provides insights into flower coloration mechanisms of Canna indica.</title>
        <authorList>
            <person name="Li C."/>
        </authorList>
    </citation>
    <scope>NUCLEOTIDE SEQUENCE [LARGE SCALE GENOMIC DNA]</scope>
    <source>
        <tissue evidence="2">Flower</tissue>
    </source>
</reference>
<evidence type="ECO:0000313" key="3">
    <source>
        <dbReference type="Proteomes" id="UP001327560"/>
    </source>
</evidence>
<organism evidence="2 3">
    <name type="scientific">Canna indica</name>
    <name type="common">Indian-shot</name>
    <dbReference type="NCBI Taxonomy" id="4628"/>
    <lineage>
        <taxon>Eukaryota</taxon>
        <taxon>Viridiplantae</taxon>
        <taxon>Streptophyta</taxon>
        <taxon>Embryophyta</taxon>
        <taxon>Tracheophyta</taxon>
        <taxon>Spermatophyta</taxon>
        <taxon>Magnoliopsida</taxon>
        <taxon>Liliopsida</taxon>
        <taxon>Zingiberales</taxon>
        <taxon>Cannaceae</taxon>
        <taxon>Canna</taxon>
    </lineage>
</organism>
<keyword evidence="3" id="KW-1185">Reference proteome</keyword>
<feature type="region of interest" description="Disordered" evidence="1">
    <location>
        <begin position="44"/>
        <end position="64"/>
    </location>
</feature>
<name>A0AAQ3Q1Q8_9LILI</name>
<dbReference type="Proteomes" id="UP001327560">
    <property type="component" value="Chromosome 1"/>
</dbReference>
<dbReference type="AlphaFoldDB" id="A0AAQ3Q1Q8"/>